<dbReference type="GO" id="GO:0007186">
    <property type="term" value="P:G protein-coupled receptor signaling pathway"/>
    <property type="evidence" value="ECO:0007669"/>
    <property type="project" value="TreeGrafter"/>
</dbReference>
<dbReference type="PANTHER" id="PTHR15593:SF1">
    <property type="entry name" value="PHOSPHOINOSITIDE 3-KINASE REGULATORY SUBUNIT 6"/>
    <property type="match status" value="1"/>
</dbReference>
<protein>
    <submittedName>
        <fullName evidence="2">Phosphoinositide 3-kinase regulatory subunit 6</fullName>
    </submittedName>
</protein>
<evidence type="ECO:0000256" key="1">
    <source>
        <dbReference type="SAM" id="MobiDB-lite"/>
    </source>
</evidence>
<dbReference type="AlphaFoldDB" id="A0AAD8FZU2"/>
<feature type="region of interest" description="Disordered" evidence="1">
    <location>
        <begin position="410"/>
        <end position="429"/>
    </location>
</feature>
<dbReference type="GO" id="GO:0046935">
    <property type="term" value="F:1-phosphatidylinositol-3-kinase regulator activity"/>
    <property type="evidence" value="ECO:0007669"/>
    <property type="project" value="InterPro"/>
</dbReference>
<dbReference type="GO" id="GO:0005944">
    <property type="term" value="C:phosphatidylinositol 3-kinase complex, class IB"/>
    <property type="evidence" value="ECO:0007669"/>
    <property type="project" value="InterPro"/>
</dbReference>
<dbReference type="EMBL" id="JAGXEW010000017">
    <property type="protein sequence ID" value="KAK1162318.1"/>
    <property type="molecule type" value="Genomic_DNA"/>
</dbReference>
<evidence type="ECO:0000313" key="2">
    <source>
        <dbReference type="EMBL" id="KAK1162318.1"/>
    </source>
</evidence>
<comment type="caution">
    <text evidence="2">The sequence shown here is derived from an EMBL/GenBank/DDBJ whole genome shotgun (WGS) entry which is preliminary data.</text>
</comment>
<name>A0AAD8FZU2_ACIOX</name>
<evidence type="ECO:0000313" key="3">
    <source>
        <dbReference type="Proteomes" id="UP001230051"/>
    </source>
</evidence>
<dbReference type="InterPro" id="IPR019522">
    <property type="entry name" value="PIK3R5/6"/>
</dbReference>
<sequence>MTKTPQAFPQHHPLHCCEEEQCISLFTNKVWLTGTYLNMFLAEDDIEPKANTEVTDAMESDLLRSVHAILLELDGHHTASQFNRGMLRWTLHKKIERNPANNSTLVKIVVKELERAERSDNKLHIIPLLHTLMYAIVQAVYIPDDLYKRVYEFCKRLLTLPQPYCTVGLSHAVRIKSERQTPGVLYQRMVLSEQNIKNEQYQYHEKVFVFADPALLSMEMSAALSSEIESASPCRSHMSYMCDVIVHTMQAALGDSCDALALERMLKAKGQDTIELYFREVVATVEVCAEEPGGNHSLYTGKMKQLYTTIVSSANPDGQSSSTLFGIPLPNPEISFHLWREDDLLWKELAKFTRSVSSSEVLSSDSVSFDMPDPISDLTSNELLRLSILSTDSGIERDLPISELPAVSEEPYAGRSEQEQGRLVRRGGIKMKPSVSDGMALLQDTLEETGASPLGKLQRRAGSHGLPGGRQQKLYTARIVVLGDDRIVGRLAKAYYSLRKREARRPFLTQKLSLQIYYIPVTHEEQSSSSTKENTPTAGSDLCQLAAYLGRVDPWYESNIRSLCHMIPKLAKMKSCSGKSSEANPFLADVISYYVRMGLQPVCFCIYSVKIAFTCLTKEHVEDVFVTQLQIDIPECMSFSGTMKGKGTLTRMKNFTENCGAMMTISYKKASLSNREVEKGLSLQTSGLVMRAIPSCETEDLDCLIVSFSEGSKVKAGVDGKIRTCNIKIRTLEQKPFSVCLDQDYRRIFKNVASIEVSPCLEPGYCIQKMRNSRFSMCDQEDVGLTKYMSKALPLPINTFAGIIQ</sequence>
<dbReference type="Proteomes" id="UP001230051">
    <property type="component" value="Unassembled WGS sequence"/>
</dbReference>
<proteinExistence type="predicted"/>
<dbReference type="PANTHER" id="PTHR15593">
    <property type="entry name" value="PHOSPHATIDYLINOSITOL 3-KINASE REGULATORY SUBUNIT"/>
    <property type="match status" value="1"/>
</dbReference>
<organism evidence="2 3">
    <name type="scientific">Acipenser oxyrinchus oxyrinchus</name>
    <dbReference type="NCBI Taxonomy" id="40147"/>
    <lineage>
        <taxon>Eukaryota</taxon>
        <taxon>Metazoa</taxon>
        <taxon>Chordata</taxon>
        <taxon>Craniata</taxon>
        <taxon>Vertebrata</taxon>
        <taxon>Euteleostomi</taxon>
        <taxon>Actinopterygii</taxon>
        <taxon>Chondrostei</taxon>
        <taxon>Acipenseriformes</taxon>
        <taxon>Acipenseridae</taxon>
        <taxon>Acipenser</taxon>
    </lineage>
</organism>
<reference evidence="2" key="1">
    <citation type="submission" date="2022-02" db="EMBL/GenBank/DDBJ databases">
        <title>Atlantic sturgeon de novo genome assembly.</title>
        <authorList>
            <person name="Stock M."/>
            <person name="Klopp C."/>
            <person name="Guiguen Y."/>
            <person name="Cabau C."/>
            <person name="Parinello H."/>
            <person name="Santidrian Yebra-Pimentel E."/>
            <person name="Kuhl H."/>
            <person name="Dirks R.P."/>
            <person name="Guessner J."/>
            <person name="Wuertz S."/>
            <person name="Du K."/>
            <person name="Schartl M."/>
        </authorList>
    </citation>
    <scope>NUCLEOTIDE SEQUENCE</scope>
    <source>
        <strain evidence="2">STURGEONOMICS-FGT-2020</strain>
        <tissue evidence="2">Whole blood</tissue>
    </source>
</reference>
<gene>
    <name evidence="2" type="primary">PIK3R6</name>
    <name evidence="2" type="ORF">AOXY_G18699</name>
</gene>
<dbReference type="Pfam" id="PF10486">
    <property type="entry name" value="PI3K_1B_p101"/>
    <property type="match status" value="2"/>
</dbReference>
<keyword evidence="3" id="KW-1185">Reference proteome</keyword>
<accession>A0AAD8FZU2</accession>